<evidence type="ECO:0000313" key="2">
    <source>
        <dbReference type="EMBL" id="QRM13763.1"/>
    </source>
</evidence>
<dbReference type="EMBL" id="MW142017">
    <property type="protein sequence ID" value="QRM13763.1"/>
    <property type="molecule type" value="Genomic_DNA"/>
</dbReference>
<accession>A0A891M1A0</accession>
<keyword evidence="1" id="KW-1133">Transmembrane helix</keyword>
<dbReference type="Proteomes" id="UP000627101">
    <property type="component" value="Segment"/>
</dbReference>
<keyword evidence="1" id="KW-0472">Membrane</keyword>
<protein>
    <submittedName>
        <fullName evidence="2">Uncharacterized protein</fullName>
    </submittedName>
</protein>
<evidence type="ECO:0000256" key="1">
    <source>
        <dbReference type="SAM" id="Phobius"/>
    </source>
</evidence>
<sequence length="51" mass="6021">MISFNMNYFTLSFLPDYCLKIKSEIYWKVILLNYFTALGVIVLIFVVPILL</sequence>
<name>A0A891M1A0_FOWPV</name>
<organism evidence="2">
    <name type="scientific">Fowlpox virus</name>
    <name type="common">FPV</name>
    <dbReference type="NCBI Taxonomy" id="10261"/>
    <lineage>
        <taxon>Viruses</taxon>
        <taxon>Varidnaviria</taxon>
        <taxon>Bamfordvirae</taxon>
        <taxon>Nucleocytoviricota</taxon>
        <taxon>Pokkesviricetes</taxon>
        <taxon>Chitovirales</taxon>
        <taxon>Poxviridae</taxon>
        <taxon>Chordopoxvirinae</taxon>
        <taxon>Avipoxvirus</taxon>
        <taxon>Avipoxvirus fowlpox</taxon>
    </lineage>
</organism>
<feature type="transmembrane region" description="Helical" evidence="1">
    <location>
        <begin position="29"/>
        <end position="50"/>
    </location>
</feature>
<proteinExistence type="predicted"/>
<keyword evidence="1" id="KW-0812">Transmembrane</keyword>
<organismHost>
    <name type="scientific">Vertebrata</name>
    <name type="common">vertebrates</name>
    <dbReference type="NCBI Taxonomy" id="7742"/>
</organismHost>
<reference evidence="2" key="1">
    <citation type="journal article" date="2021" name="Arch. Virol.">
        <title>Characterisation of an Australian fowlpox virus carrying a near-full-length provirus of reticuloendotheliosis virus.</title>
        <authorList>
            <person name="Sarker S."/>
            <person name="Athukorala A."/>
            <person name="Bowden T.R."/>
            <person name="Boyle D.B."/>
        </authorList>
    </citation>
    <scope>NUCLEOTIDE SEQUENCE</scope>
    <source>
        <strain evidence="2">FWPV-S</strain>
    </source>
</reference>